<dbReference type="EMBL" id="CAJZBQ010000021">
    <property type="protein sequence ID" value="CAG9319024.1"/>
    <property type="molecule type" value="Genomic_DNA"/>
</dbReference>
<evidence type="ECO:0000313" key="2">
    <source>
        <dbReference type="EMBL" id="CAG9319024.1"/>
    </source>
</evidence>
<accession>A0AAU9IWX6</accession>
<reference evidence="2" key="1">
    <citation type="submission" date="2021-09" db="EMBL/GenBank/DDBJ databases">
        <authorList>
            <consortium name="AG Swart"/>
            <person name="Singh M."/>
            <person name="Singh A."/>
            <person name="Seah K."/>
            <person name="Emmerich C."/>
        </authorList>
    </citation>
    <scope>NUCLEOTIDE SEQUENCE</scope>
    <source>
        <strain evidence="2">ATCC30299</strain>
    </source>
</reference>
<evidence type="ECO:0000256" key="1">
    <source>
        <dbReference type="SAM" id="MobiDB-lite"/>
    </source>
</evidence>
<dbReference type="AlphaFoldDB" id="A0AAU9IWX6"/>
<feature type="region of interest" description="Disordered" evidence="1">
    <location>
        <begin position="83"/>
        <end position="112"/>
    </location>
</feature>
<protein>
    <submittedName>
        <fullName evidence="2">Uncharacterized protein</fullName>
    </submittedName>
</protein>
<evidence type="ECO:0000313" key="3">
    <source>
        <dbReference type="Proteomes" id="UP001162131"/>
    </source>
</evidence>
<proteinExistence type="predicted"/>
<name>A0AAU9IWX6_9CILI</name>
<organism evidence="2 3">
    <name type="scientific">Blepharisma stoltei</name>
    <dbReference type="NCBI Taxonomy" id="1481888"/>
    <lineage>
        <taxon>Eukaryota</taxon>
        <taxon>Sar</taxon>
        <taxon>Alveolata</taxon>
        <taxon>Ciliophora</taxon>
        <taxon>Postciliodesmatophora</taxon>
        <taxon>Heterotrichea</taxon>
        <taxon>Heterotrichida</taxon>
        <taxon>Blepharismidae</taxon>
        <taxon>Blepharisma</taxon>
    </lineage>
</organism>
<keyword evidence="3" id="KW-1185">Reference proteome</keyword>
<comment type="caution">
    <text evidence="2">The sequence shown here is derived from an EMBL/GenBank/DDBJ whole genome shotgun (WGS) entry which is preliminary data.</text>
</comment>
<dbReference type="Proteomes" id="UP001162131">
    <property type="component" value="Unassembled WGS sequence"/>
</dbReference>
<sequence length="274" mass="32198">MTRQFLVLSKMNLKFIIRKNTYNKLEMDPKQIDGEDLKQRLSEILEYQSLKPPASDPVINSTLNSQLENHMDAHLNNLMRKNSEEIKESPPSPGNQKKRGRKPLRPNDPIKKKTEEKDKYWLRVFRAHMKSQYSKIKPRLTKEDQLFWLEYLGSEGKPGKGNKFLSYGKRYKNFLFSHPTFVAYFRDWFTNHGQDDLSKKTQQGSDLWYVYYDYASKDLFNYIPHGSSSIDGQDSPLSCTSPPEPQEEVLPDPVDFCMIDPNDETYFESFINQM</sequence>
<gene>
    <name evidence="2" type="ORF">BSTOLATCC_MIC22375</name>
</gene>